<proteinExistence type="predicted"/>
<gene>
    <name evidence="2" type="ORF">SAMN05421761_110136</name>
</gene>
<evidence type="ECO:0000313" key="2">
    <source>
        <dbReference type="EMBL" id="SIS99126.1"/>
    </source>
</evidence>
<keyword evidence="1" id="KW-0472">Membrane</keyword>
<evidence type="ECO:0000313" key="3">
    <source>
        <dbReference type="Proteomes" id="UP000186026"/>
    </source>
</evidence>
<feature type="transmembrane region" description="Helical" evidence="1">
    <location>
        <begin position="51"/>
        <end position="72"/>
    </location>
</feature>
<name>A0A1N7NL74_9BACT</name>
<evidence type="ECO:0000256" key="1">
    <source>
        <dbReference type="SAM" id="Phobius"/>
    </source>
</evidence>
<keyword evidence="1" id="KW-0812">Transmembrane</keyword>
<keyword evidence="1" id="KW-1133">Transmembrane helix</keyword>
<dbReference type="Proteomes" id="UP000186026">
    <property type="component" value="Unassembled WGS sequence"/>
</dbReference>
<dbReference type="EMBL" id="FTOP01000010">
    <property type="protein sequence ID" value="SIS99126.1"/>
    <property type="molecule type" value="Genomic_DNA"/>
</dbReference>
<organism evidence="2 3">
    <name type="scientific">Belliella pelovolcani</name>
    <dbReference type="NCBI Taxonomy" id="529505"/>
    <lineage>
        <taxon>Bacteria</taxon>
        <taxon>Pseudomonadati</taxon>
        <taxon>Bacteroidota</taxon>
        <taxon>Cytophagia</taxon>
        <taxon>Cytophagales</taxon>
        <taxon>Cyclobacteriaceae</taxon>
        <taxon>Belliella</taxon>
    </lineage>
</organism>
<protein>
    <submittedName>
        <fullName evidence="2">Uncharacterized protein</fullName>
    </submittedName>
</protein>
<feature type="transmembrane region" description="Helical" evidence="1">
    <location>
        <begin position="12"/>
        <end position="31"/>
    </location>
</feature>
<sequence>MKLESINLKEYYLREIFPYIMMSLTIIFYGFPFKFPHNTFNLIQKYDLPGYAYAVFTVLFLVSFFVMIISFLSDAKTTKADVELEKESLR</sequence>
<keyword evidence="3" id="KW-1185">Reference proteome</keyword>
<reference evidence="3" key="1">
    <citation type="submission" date="2017-01" db="EMBL/GenBank/DDBJ databases">
        <authorList>
            <person name="Varghese N."/>
            <person name="Submissions S."/>
        </authorList>
    </citation>
    <scope>NUCLEOTIDE SEQUENCE [LARGE SCALE GENOMIC DNA]</scope>
    <source>
        <strain evidence="3">DSM 46698</strain>
    </source>
</reference>
<dbReference type="AlphaFoldDB" id="A0A1N7NL74"/>
<accession>A0A1N7NL74</accession>